<dbReference type="Pfam" id="PF00009">
    <property type="entry name" value="GTP_EFTU"/>
    <property type="match status" value="1"/>
</dbReference>
<keyword evidence="2" id="KW-0342">GTP-binding</keyword>
<organism evidence="4 5">
    <name type="scientific">Naegleria lovaniensis</name>
    <name type="common">Amoeba</name>
    <dbReference type="NCBI Taxonomy" id="51637"/>
    <lineage>
        <taxon>Eukaryota</taxon>
        <taxon>Discoba</taxon>
        <taxon>Heterolobosea</taxon>
        <taxon>Tetramitia</taxon>
        <taxon>Eutetramitia</taxon>
        <taxon>Vahlkampfiidae</taxon>
        <taxon>Naegleria</taxon>
    </lineage>
</organism>
<keyword evidence="5" id="KW-1185">Reference proteome</keyword>
<proteinExistence type="predicted"/>
<evidence type="ECO:0000259" key="3">
    <source>
        <dbReference type="Pfam" id="PF00009"/>
    </source>
</evidence>
<protein>
    <recommendedName>
        <fullName evidence="3">Tr-type G domain-containing protein</fullName>
    </recommendedName>
</protein>
<dbReference type="Gene3D" id="2.40.30.10">
    <property type="entry name" value="Translation factors"/>
    <property type="match status" value="1"/>
</dbReference>
<comment type="caution">
    <text evidence="4">The sequence shown here is derived from an EMBL/GenBank/DDBJ whole genome shotgun (WGS) entry which is preliminary data.</text>
</comment>
<evidence type="ECO:0000313" key="5">
    <source>
        <dbReference type="Proteomes" id="UP000816034"/>
    </source>
</evidence>
<dbReference type="PANTHER" id="PTHR23115">
    <property type="entry name" value="TRANSLATION FACTOR"/>
    <property type="match status" value="1"/>
</dbReference>
<dbReference type="InterPro" id="IPR000795">
    <property type="entry name" value="T_Tr_GTP-bd_dom"/>
</dbReference>
<accession>A0AA88KRG4</accession>
<feature type="domain" description="Tr-type G" evidence="3">
    <location>
        <begin position="14"/>
        <end position="152"/>
    </location>
</feature>
<gene>
    <name evidence="4" type="ORF">C9374_009794</name>
</gene>
<evidence type="ECO:0000313" key="4">
    <source>
        <dbReference type="EMBL" id="KAG2393217.1"/>
    </source>
</evidence>
<keyword evidence="1" id="KW-0547">Nucleotide-binding</keyword>
<dbReference type="Gene3D" id="3.40.50.300">
    <property type="entry name" value="P-loop containing nucleotide triphosphate hydrolases"/>
    <property type="match status" value="1"/>
</dbReference>
<evidence type="ECO:0000256" key="2">
    <source>
        <dbReference type="ARBA" id="ARBA00023134"/>
    </source>
</evidence>
<dbReference type="GO" id="GO:0003924">
    <property type="term" value="F:GTPase activity"/>
    <property type="evidence" value="ECO:0007669"/>
    <property type="project" value="InterPro"/>
</dbReference>
<sequence>MYQSSDEFQSDYTIHVNAKHVIQTNTNVQFRIIDIPSRCYSMNECHRGIFMGSIGILVVNAESFDFEWQVSATLNPIMQVMMAKWYGMKQLIVCVNRMDIFQQTKYSEEKFHEIHTRISKDLKKIGFEETIIIPISAMYGYNVTERSVAQFLSWYSGKCLLEVLNEQGMKFQSEKALQKHCATQPLFDDYKFTNISTIHSPLKIPKKLSFWDLLSIQIFNKDCQKAYTNDIVGICLSSPILEDNHLTIVEHKNVATKSGFIISDPNFEPCCFIKSFEAHAKIVKSIEIRKIGRVFLVYYGFSRIPCRVEKVFRVITKNGQSCSNNSLHTIVLEKGAVVIFKFIPQAKMLANDPKNETKLSRILLLNDDREVVSFAKITNVERTNDERNDLLKRLEELLFHNKSTPIAWSFQDVTIQSFH</sequence>
<dbReference type="GeneID" id="68102248"/>
<reference evidence="4 5" key="1">
    <citation type="journal article" date="2018" name="BMC Genomics">
        <title>The genome of Naegleria lovaniensis, the basis for a comparative approach to unravel pathogenicity factors of the human pathogenic amoeba N. fowleri.</title>
        <authorList>
            <person name="Liechti N."/>
            <person name="Schurch N."/>
            <person name="Bruggmann R."/>
            <person name="Wittwer M."/>
        </authorList>
    </citation>
    <scope>NUCLEOTIDE SEQUENCE [LARGE SCALE GENOMIC DNA]</scope>
    <source>
        <strain evidence="4 5">ATCC 30569</strain>
    </source>
</reference>
<dbReference type="Proteomes" id="UP000816034">
    <property type="component" value="Unassembled WGS sequence"/>
</dbReference>
<dbReference type="InterPro" id="IPR050100">
    <property type="entry name" value="TRAFAC_GTPase_members"/>
</dbReference>
<dbReference type="RefSeq" id="XP_044555111.1">
    <property type="nucleotide sequence ID" value="XM_044700020.1"/>
</dbReference>
<dbReference type="GO" id="GO:0005525">
    <property type="term" value="F:GTP binding"/>
    <property type="evidence" value="ECO:0007669"/>
    <property type="project" value="UniProtKB-KW"/>
</dbReference>
<dbReference type="EMBL" id="PYSW02000003">
    <property type="protein sequence ID" value="KAG2393217.1"/>
    <property type="molecule type" value="Genomic_DNA"/>
</dbReference>
<dbReference type="InterPro" id="IPR027417">
    <property type="entry name" value="P-loop_NTPase"/>
</dbReference>
<name>A0AA88KRG4_NAELO</name>
<evidence type="ECO:0000256" key="1">
    <source>
        <dbReference type="ARBA" id="ARBA00022741"/>
    </source>
</evidence>
<dbReference type="AlphaFoldDB" id="A0AA88KRG4"/>
<dbReference type="SUPFAM" id="SSF52540">
    <property type="entry name" value="P-loop containing nucleoside triphosphate hydrolases"/>
    <property type="match status" value="1"/>
</dbReference>